<evidence type="ECO:0000313" key="10">
    <source>
        <dbReference type="Proteomes" id="UP000283530"/>
    </source>
</evidence>
<feature type="region of interest" description="Disordered" evidence="6">
    <location>
        <begin position="22"/>
        <end position="41"/>
    </location>
</feature>
<feature type="transmembrane region" description="Helical" evidence="7">
    <location>
        <begin position="211"/>
        <end position="231"/>
    </location>
</feature>
<evidence type="ECO:0000313" key="9">
    <source>
        <dbReference type="EMBL" id="RWR76271.1"/>
    </source>
</evidence>
<dbReference type="STRING" id="337451.A0A443NCN8"/>
<reference evidence="9 10" key="1">
    <citation type="journal article" date="2019" name="Nat. Plants">
        <title>Stout camphor tree genome fills gaps in understanding of flowering plant genome evolution.</title>
        <authorList>
            <person name="Chaw S.M."/>
            <person name="Liu Y.C."/>
            <person name="Wu Y.W."/>
            <person name="Wang H.Y."/>
            <person name="Lin C.I."/>
            <person name="Wu C.S."/>
            <person name="Ke H.M."/>
            <person name="Chang L.Y."/>
            <person name="Hsu C.Y."/>
            <person name="Yang H.T."/>
            <person name="Sudianto E."/>
            <person name="Hsu M.H."/>
            <person name="Wu K.P."/>
            <person name="Wang L.N."/>
            <person name="Leebens-Mack J.H."/>
            <person name="Tsai I.J."/>
        </authorList>
    </citation>
    <scope>NUCLEOTIDE SEQUENCE [LARGE SCALE GENOMIC DNA]</scope>
    <source>
        <strain evidence="10">cv. Chaw 1501</strain>
        <tissue evidence="9">Young leaves</tissue>
    </source>
</reference>
<comment type="subcellular location">
    <subcellularLocation>
        <location evidence="1">Membrane</location>
        <topology evidence="1">Multi-pass membrane protein</topology>
    </subcellularLocation>
</comment>
<evidence type="ECO:0000256" key="5">
    <source>
        <dbReference type="ARBA" id="ARBA00023136"/>
    </source>
</evidence>
<feature type="transmembrane region" description="Helical" evidence="7">
    <location>
        <begin position="157"/>
        <end position="176"/>
    </location>
</feature>
<organism evidence="9 10">
    <name type="scientific">Cinnamomum micranthum f. kanehirae</name>
    <dbReference type="NCBI Taxonomy" id="337451"/>
    <lineage>
        <taxon>Eukaryota</taxon>
        <taxon>Viridiplantae</taxon>
        <taxon>Streptophyta</taxon>
        <taxon>Embryophyta</taxon>
        <taxon>Tracheophyta</taxon>
        <taxon>Spermatophyta</taxon>
        <taxon>Magnoliopsida</taxon>
        <taxon>Magnoliidae</taxon>
        <taxon>Laurales</taxon>
        <taxon>Lauraceae</taxon>
        <taxon>Cinnamomum</taxon>
    </lineage>
</organism>
<feature type="transmembrane region" description="Helical" evidence="7">
    <location>
        <begin position="182"/>
        <end position="202"/>
    </location>
</feature>
<keyword evidence="4 7" id="KW-1133">Transmembrane helix</keyword>
<dbReference type="Proteomes" id="UP000283530">
    <property type="component" value="Unassembled WGS sequence"/>
</dbReference>
<evidence type="ECO:0000256" key="4">
    <source>
        <dbReference type="ARBA" id="ARBA00022989"/>
    </source>
</evidence>
<protein>
    <submittedName>
        <fullName evidence="9">Solute carrier family 35 member G2</fullName>
    </submittedName>
</protein>
<dbReference type="InterPro" id="IPR000620">
    <property type="entry name" value="EamA_dom"/>
</dbReference>
<evidence type="ECO:0000256" key="3">
    <source>
        <dbReference type="ARBA" id="ARBA00022692"/>
    </source>
</evidence>
<dbReference type="PANTHER" id="PTHR22911:SF6">
    <property type="entry name" value="SOLUTE CARRIER FAMILY 35 MEMBER G1"/>
    <property type="match status" value="1"/>
</dbReference>
<comment type="caution">
    <text evidence="9">The sequence shown here is derived from an EMBL/GenBank/DDBJ whole genome shotgun (WGS) entry which is preliminary data.</text>
</comment>
<dbReference type="PANTHER" id="PTHR22911">
    <property type="entry name" value="ACYL-MALONYL CONDENSING ENZYME-RELATED"/>
    <property type="match status" value="1"/>
</dbReference>
<dbReference type="InterPro" id="IPR037185">
    <property type="entry name" value="EmrE-like"/>
</dbReference>
<proteinExistence type="inferred from homology"/>
<keyword evidence="3 7" id="KW-0812">Transmembrane</keyword>
<feature type="transmembrane region" description="Helical" evidence="7">
    <location>
        <begin position="113"/>
        <end position="137"/>
    </location>
</feature>
<dbReference type="Pfam" id="PF00892">
    <property type="entry name" value="EamA"/>
    <property type="match status" value="2"/>
</dbReference>
<evidence type="ECO:0000256" key="1">
    <source>
        <dbReference type="ARBA" id="ARBA00004141"/>
    </source>
</evidence>
<feature type="domain" description="EamA" evidence="8">
    <location>
        <begin position="255"/>
        <end position="384"/>
    </location>
</feature>
<dbReference type="AlphaFoldDB" id="A0A443NCN8"/>
<evidence type="ECO:0000256" key="7">
    <source>
        <dbReference type="SAM" id="Phobius"/>
    </source>
</evidence>
<feature type="transmembrane region" description="Helical" evidence="7">
    <location>
        <begin position="251"/>
        <end position="273"/>
    </location>
</feature>
<dbReference type="SUPFAM" id="SSF103481">
    <property type="entry name" value="Multidrug resistance efflux transporter EmrE"/>
    <property type="match status" value="2"/>
</dbReference>
<gene>
    <name evidence="9" type="ORF">CKAN_00470600</name>
</gene>
<sequence length="396" mass="43545">MNMEKGERGDGEHSIIQVAGDTSNPEAAAATNGDGEEITPLLGQPHKPRMTIFSVSYPKRKPPTESTLKDVEIDVALSNQFLLWIWSGSRYSGLVCMALSSIIYFFMEVLLDIFSVGTIPLFEIVFTRCAIILILSFVWMKKIGQPVFGPTHIRKLLVARALTGFISMLSFIYSIQSLPLPNAIVLSFMTPIMASIMARVILHEKLTIKDIAGLVCSIFGLLFIFQPMLVMRGSYTKTGELSNTRVVRGNHPVYAVLVGLFSSATSGISYCLIRAGGKASDQPMVTVFAFSLLATPAAAICDFAFKEFVMPNIYSFLPMVLLGVLAFLAEIFLARGLQLEKTSKVANIQYIEAFLSQIWGMILMREAPSLNKLVGCFLILVSVSSTVYFGPEKETD</sequence>
<evidence type="ECO:0000256" key="6">
    <source>
        <dbReference type="SAM" id="MobiDB-lite"/>
    </source>
</evidence>
<evidence type="ECO:0000256" key="2">
    <source>
        <dbReference type="ARBA" id="ARBA00007635"/>
    </source>
</evidence>
<feature type="transmembrane region" description="Helical" evidence="7">
    <location>
        <begin position="91"/>
        <end position="107"/>
    </location>
</feature>
<feature type="transmembrane region" description="Helical" evidence="7">
    <location>
        <begin position="285"/>
        <end position="305"/>
    </location>
</feature>
<accession>A0A443NCN8</accession>
<feature type="transmembrane region" description="Helical" evidence="7">
    <location>
        <begin position="311"/>
        <end position="333"/>
    </location>
</feature>
<name>A0A443NCN8_9MAGN</name>
<evidence type="ECO:0000259" key="8">
    <source>
        <dbReference type="Pfam" id="PF00892"/>
    </source>
</evidence>
<keyword evidence="5 7" id="KW-0472">Membrane</keyword>
<dbReference type="EMBL" id="QPKB01000002">
    <property type="protein sequence ID" value="RWR76271.1"/>
    <property type="molecule type" value="Genomic_DNA"/>
</dbReference>
<dbReference type="GO" id="GO:0016020">
    <property type="term" value="C:membrane"/>
    <property type="evidence" value="ECO:0007669"/>
    <property type="project" value="UniProtKB-SubCell"/>
</dbReference>
<keyword evidence="10" id="KW-1185">Reference proteome</keyword>
<feature type="transmembrane region" description="Helical" evidence="7">
    <location>
        <begin position="370"/>
        <end position="390"/>
    </location>
</feature>
<dbReference type="Gene3D" id="1.10.3730.20">
    <property type="match status" value="1"/>
</dbReference>
<feature type="domain" description="EamA" evidence="8">
    <location>
        <begin position="93"/>
        <end position="225"/>
    </location>
</feature>
<dbReference type="OrthoDB" id="306876at2759"/>
<comment type="similarity">
    <text evidence="2">Belongs to the drug/metabolite transporter (DMT) superfamily. Plant drug/metabolite exporter (P-DME) (TC 2.A.7.4) family.</text>
</comment>